<organism evidence="2 3">
    <name type="scientific">Marasmius oreades</name>
    <name type="common">fairy-ring Marasmius</name>
    <dbReference type="NCBI Taxonomy" id="181124"/>
    <lineage>
        <taxon>Eukaryota</taxon>
        <taxon>Fungi</taxon>
        <taxon>Dikarya</taxon>
        <taxon>Basidiomycota</taxon>
        <taxon>Agaricomycotina</taxon>
        <taxon>Agaricomycetes</taxon>
        <taxon>Agaricomycetidae</taxon>
        <taxon>Agaricales</taxon>
        <taxon>Marasmiineae</taxon>
        <taxon>Marasmiaceae</taxon>
        <taxon>Marasmius</taxon>
    </lineage>
</organism>
<dbReference type="KEGG" id="more:E1B28_010767"/>
<dbReference type="Proteomes" id="UP001049176">
    <property type="component" value="Chromosome 7"/>
</dbReference>
<name>A0A9P7UNU9_9AGAR</name>
<comment type="caution">
    <text evidence="2">The sequence shown here is derived from an EMBL/GenBank/DDBJ whole genome shotgun (WGS) entry which is preliminary data.</text>
</comment>
<accession>A0A9P7UNU9</accession>
<evidence type="ECO:0000313" key="3">
    <source>
        <dbReference type="Proteomes" id="UP001049176"/>
    </source>
</evidence>
<feature type="region of interest" description="Disordered" evidence="1">
    <location>
        <begin position="61"/>
        <end position="101"/>
    </location>
</feature>
<feature type="compositionally biased region" description="Polar residues" evidence="1">
    <location>
        <begin position="61"/>
        <end position="82"/>
    </location>
</feature>
<dbReference type="RefSeq" id="XP_043005527.1">
    <property type="nucleotide sequence ID" value="XM_043155745.1"/>
</dbReference>
<feature type="compositionally biased region" description="Low complexity" evidence="1">
    <location>
        <begin position="83"/>
        <end position="95"/>
    </location>
</feature>
<dbReference type="GeneID" id="66079842"/>
<gene>
    <name evidence="2" type="ORF">E1B28_010767</name>
</gene>
<protein>
    <submittedName>
        <fullName evidence="2">Uncharacterized protein</fullName>
    </submittedName>
</protein>
<keyword evidence="3" id="KW-1185">Reference proteome</keyword>
<reference evidence="2" key="1">
    <citation type="journal article" date="2021" name="Genome Biol. Evol.">
        <title>The assembled and annotated genome of the fairy-ring fungus Marasmius oreades.</title>
        <authorList>
            <person name="Hiltunen M."/>
            <person name="Ament-Velasquez S.L."/>
            <person name="Johannesson H."/>
        </authorList>
    </citation>
    <scope>NUCLEOTIDE SEQUENCE</scope>
    <source>
        <strain evidence="2">03SP1</strain>
    </source>
</reference>
<proteinExistence type="predicted"/>
<dbReference type="AlphaFoldDB" id="A0A9P7UNU9"/>
<evidence type="ECO:0000256" key="1">
    <source>
        <dbReference type="SAM" id="MobiDB-lite"/>
    </source>
</evidence>
<sequence length="101" mass="10502">MANAVSGEAAFALLLDSPSFPLPPGITPGSAASKVVFDKMVQALEHQRIVSYLDGPTNFRRSCTSDSDGMPQSSTPRSSYTMLSSISPLKSSISGPGNGHS</sequence>
<evidence type="ECO:0000313" key="2">
    <source>
        <dbReference type="EMBL" id="KAG7089057.1"/>
    </source>
</evidence>
<dbReference type="EMBL" id="CM032187">
    <property type="protein sequence ID" value="KAG7089057.1"/>
    <property type="molecule type" value="Genomic_DNA"/>
</dbReference>